<dbReference type="InterPro" id="IPR001279">
    <property type="entry name" value="Metallo-B-lactamas"/>
</dbReference>
<dbReference type="Proteomes" id="UP000730482">
    <property type="component" value="Unassembled WGS sequence"/>
</dbReference>
<dbReference type="Pfam" id="PF12706">
    <property type="entry name" value="Lactamase_B_2"/>
    <property type="match status" value="1"/>
</dbReference>
<dbReference type="Pfam" id="PF18456">
    <property type="entry name" value="CmlA_N"/>
    <property type="match status" value="1"/>
</dbReference>
<keyword evidence="4" id="KW-1185">Reference proteome</keyword>
<dbReference type="RefSeq" id="WP_212008757.1">
    <property type="nucleotide sequence ID" value="NZ_JAAFYZ010000023.1"/>
</dbReference>
<name>A0ABS5KM74_9ACTN</name>
<organism evidence="3 4">
    <name type="scientific">Catenulispora pinistramenti</name>
    <dbReference type="NCBI Taxonomy" id="2705254"/>
    <lineage>
        <taxon>Bacteria</taxon>
        <taxon>Bacillati</taxon>
        <taxon>Actinomycetota</taxon>
        <taxon>Actinomycetes</taxon>
        <taxon>Catenulisporales</taxon>
        <taxon>Catenulisporaceae</taxon>
        <taxon>Catenulispora</taxon>
    </lineage>
</organism>
<proteinExistence type="predicted"/>
<dbReference type="InterPro" id="IPR050114">
    <property type="entry name" value="UPF0173_UPF0282_UlaG_hydrolase"/>
</dbReference>
<dbReference type="PANTHER" id="PTHR43546">
    <property type="entry name" value="UPF0173 METAL-DEPENDENT HYDROLASE MJ1163-RELATED"/>
    <property type="match status" value="1"/>
</dbReference>
<evidence type="ECO:0000259" key="2">
    <source>
        <dbReference type="Pfam" id="PF18456"/>
    </source>
</evidence>
<dbReference type="EMBL" id="JAAFYZ010000023">
    <property type="protein sequence ID" value="MBS2547156.1"/>
    <property type="molecule type" value="Genomic_DNA"/>
</dbReference>
<dbReference type="InterPro" id="IPR036866">
    <property type="entry name" value="RibonucZ/Hydroxyglut_hydro"/>
</dbReference>
<reference evidence="3 4" key="1">
    <citation type="submission" date="2020-02" db="EMBL/GenBank/DDBJ databases">
        <title>Acidophilic actinobacteria isolated from forest soil.</title>
        <authorList>
            <person name="Golinska P."/>
        </authorList>
    </citation>
    <scope>NUCLEOTIDE SEQUENCE [LARGE SCALE GENOMIC DNA]</scope>
    <source>
        <strain evidence="3 4">NL8</strain>
    </source>
</reference>
<accession>A0ABS5KM74</accession>
<dbReference type="Gene3D" id="3.60.15.10">
    <property type="entry name" value="Ribonuclease Z/Hydroxyacylglutathione hydrolase-like"/>
    <property type="match status" value="1"/>
</dbReference>
<comment type="caution">
    <text evidence="3">The sequence shown here is derived from an EMBL/GenBank/DDBJ whole genome shotgun (WGS) entry which is preliminary data.</text>
</comment>
<evidence type="ECO:0000313" key="3">
    <source>
        <dbReference type="EMBL" id="MBS2547156.1"/>
    </source>
</evidence>
<gene>
    <name evidence="3" type="ORF">KGQ19_09755</name>
</gene>
<sequence length="529" mass="58770">MHDEPLYARPDIRVEGLINRFCAWLHVFAPVPAAMNLANLHLPMLDSFVEQPQVHADAVANPQMKGGFFINVDVARHGEIRELRDRIRKENELAERFAKAVADAEDMLRAQATGYDLSPLYAQLPDELRGTVELVYDTDNHAQLRFMEALLYKSDLYRPDLQALDLSLDDGTEPPFALATPRLPEPGHLQVPTPLRERGVDTLFAARNRPKRLSEIADALGVEDAAGLQTLRGLLSTEPTLRPDRTIDGGGRIRYFGHACVLLQSPTVSVLTDPFISSHTAAGDGRFTYDDLPDRIDYVVISHGHQDHVVPETLLRIRERVGTVIVPRNGGGNREDPSIRLFLEHLGFDVREADSFDEVPFDGGSIVATPFLGEHCDLDIRAKSTYVVRIAGKSVFIGADSSGLDAQLYARIRRALGPVDIGFLGMECDGAPLSWLYKALFTQPVSRKMSITRKLSGSNAAQAVDIVRELGIQQAFIYAMGQEEWLQHIMATSYTPESYQLQQVAEFLAACAERGVEATHLLVRGETRW</sequence>
<feature type="domain" description="Metallo-beta-lactamase" evidence="1">
    <location>
        <begin position="270"/>
        <end position="424"/>
    </location>
</feature>
<evidence type="ECO:0000259" key="1">
    <source>
        <dbReference type="Pfam" id="PF12706"/>
    </source>
</evidence>
<dbReference type="SUPFAM" id="SSF56281">
    <property type="entry name" value="Metallo-hydrolase/oxidoreductase"/>
    <property type="match status" value="1"/>
</dbReference>
<dbReference type="InterPro" id="IPR041141">
    <property type="entry name" value="CmlA_N"/>
</dbReference>
<protein>
    <submittedName>
        <fullName evidence="3">MBL fold metallo-hydrolase</fullName>
    </submittedName>
</protein>
<feature type="domain" description="Diiron non-heme beta-hydroxylase N-terminal" evidence="2">
    <location>
        <begin position="7"/>
        <end position="239"/>
    </location>
</feature>
<evidence type="ECO:0000313" key="4">
    <source>
        <dbReference type="Proteomes" id="UP000730482"/>
    </source>
</evidence>
<dbReference type="PANTHER" id="PTHR43546:SF3">
    <property type="entry name" value="UPF0173 METAL-DEPENDENT HYDROLASE MJ1163"/>
    <property type="match status" value="1"/>
</dbReference>